<organism evidence="3 4">
    <name type="scientific">Mya arenaria</name>
    <name type="common">Soft-shell clam</name>
    <dbReference type="NCBI Taxonomy" id="6604"/>
    <lineage>
        <taxon>Eukaryota</taxon>
        <taxon>Metazoa</taxon>
        <taxon>Spiralia</taxon>
        <taxon>Lophotrochozoa</taxon>
        <taxon>Mollusca</taxon>
        <taxon>Bivalvia</taxon>
        <taxon>Autobranchia</taxon>
        <taxon>Heteroconchia</taxon>
        <taxon>Euheterodonta</taxon>
        <taxon>Imparidentia</taxon>
        <taxon>Neoheterodontei</taxon>
        <taxon>Myida</taxon>
        <taxon>Myoidea</taxon>
        <taxon>Myidae</taxon>
        <taxon>Mya</taxon>
    </lineage>
</organism>
<keyword evidence="1" id="KW-0472">Membrane</keyword>
<dbReference type="PANTHER" id="PTHR11733:SF133">
    <property type="entry name" value="PHOSPHATE-REGULATING NEUTRAL ENDOPEPTIDASE PHEX"/>
    <property type="match status" value="1"/>
</dbReference>
<evidence type="ECO:0000256" key="1">
    <source>
        <dbReference type="SAM" id="Phobius"/>
    </source>
</evidence>
<sequence length="317" mass="35240">MAELRFVKLLVILIIFISRLVNFYLVDTNNGELKPLQGGDEDADETKMNGNGKHYMLADGETVITFESSSITNIAACTRGKSYSFFAVSLKTSGLKEFMLNMFLTFFRPDSRAKRPSYVCWGRTALGAYLLVNQMYLCRLPFFLGTRQSGHTVISCLLRTDAMERYSPTLPAVILPDGRATRSSSACCGRTPLEVALLLISFISVGVSIALVIILATRPAQETIREITITETDILSSHYDGTETGNVQNLCLTEDCVKAAARLMESMDATVNPCDDFFEYACGSWNKVNEIPEDKTSHDTFTKLRDNIQLQIKALID</sequence>
<accession>A0ABY7F4J2</accession>
<dbReference type="InterPro" id="IPR008753">
    <property type="entry name" value="Peptidase_M13_N"/>
</dbReference>
<dbReference type="InterPro" id="IPR000718">
    <property type="entry name" value="Peptidase_M13"/>
</dbReference>
<proteinExistence type="predicted"/>
<dbReference type="InterPro" id="IPR024079">
    <property type="entry name" value="MetalloPept_cat_dom_sf"/>
</dbReference>
<dbReference type="EMBL" id="CP111020">
    <property type="protein sequence ID" value="WAR15724.1"/>
    <property type="molecule type" value="Genomic_DNA"/>
</dbReference>
<keyword evidence="1" id="KW-1133">Transmembrane helix</keyword>
<dbReference type="Gene3D" id="3.40.390.10">
    <property type="entry name" value="Collagenase (Catalytic Domain)"/>
    <property type="match status" value="1"/>
</dbReference>
<keyword evidence="1" id="KW-0812">Transmembrane</keyword>
<dbReference type="PANTHER" id="PTHR11733">
    <property type="entry name" value="ZINC METALLOPROTEASE FAMILY M13 NEPRILYSIN-RELATED"/>
    <property type="match status" value="1"/>
</dbReference>
<protein>
    <submittedName>
        <fullName evidence="3">NEP-like protein</fullName>
    </submittedName>
</protein>
<reference evidence="3" key="1">
    <citation type="submission" date="2022-11" db="EMBL/GenBank/DDBJ databases">
        <title>Centuries of genome instability and evolution in soft-shell clam transmissible cancer (bioRxiv).</title>
        <authorList>
            <person name="Hart S.F.M."/>
            <person name="Yonemitsu M.A."/>
            <person name="Giersch R.M."/>
            <person name="Beal B.F."/>
            <person name="Arriagada G."/>
            <person name="Davis B.W."/>
            <person name="Ostrander E.A."/>
            <person name="Goff S.P."/>
            <person name="Metzger M.J."/>
        </authorList>
    </citation>
    <scope>NUCLEOTIDE SEQUENCE</scope>
    <source>
        <strain evidence="3">MELC-2E11</strain>
        <tissue evidence="3">Siphon/mantle</tissue>
    </source>
</reference>
<dbReference type="Proteomes" id="UP001164746">
    <property type="component" value="Chromosome 9"/>
</dbReference>
<evidence type="ECO:0000259" key="2">
    <source>
        <dbReference type="Pfam" id="PF05649"/>
    </source>
</evidence>
<keyword evidence="4" id="KW-1185">Reference proteome</keyword>
<evidence type="ECO:0000313" key="3">
    <source>
        <dbReference type="EMBL" id="WAR15724.1"/>
    </source>
</evidence>
<feature type="transmembrane region" description="Helical" evidence="1">
    <location>
        <begin position="7"/>
        <end position="26"/>
    </location>
</feature>
<dbReference type="PROSITE" id="PS51885">
    <property type="entry name" value="NEPRILYSIN"/>
    <property type="match status" value="1"/>
</dbReference>
<dbReference type="SUPFAM" id="SSF55486">
    <property type="entry name" value="Metalloproteases ('zincins'), catalytic domain"/>
    <property type="match status" value="1"/>
</dbReference>
<evidence type="ECO:0000313" key="4">
    <source>
        <dbReference type="Proteomes" id="UP001164746"/>
    </source>
</evidence>
<feature type="transmembrane region" description="Helical" evidence="1">
    <location>
        <begin position="195"/>
        <end position="216"/>
    </location>
</feature>
<gene>
    <name evidence="3" type="ORF">MAR_005829</name>
</gene>
<feature type="domain" description="Peptidase M13 N-terminal" evidence="2">
    <location>
        <begin position="273"/>
        <end position="316"/>
    </location>
</feature>
<dbReference type="Pfam" id="PF05649">
    <property type="entry name" value="Peptidase_M13_N"/>
    <property type="match status" value="1"/>
</dbReference>
<name>A0ABY7F4J2_MYAAR</name>